<protein>
    <submittedName>
        <fullName evidence="2">Alpha/Beta hydrolase protein</fullName>
    </submittedName>
</protein>
<dbReference type="PANTHER" id="PTHR48081:SF2">
    <property type="entry name" value="ALPHA_BETA-HYDROLASE"/>
    <property type="match status" value="1"/>
</dbReference>
<evidence type="ECO:0000313" key="2">
    <source>
        <dbReference type="EMBL" id="KAK9779480.1"/>
    </source>
</evidence>
<dbReference type="Gene3D" id="3.40.50.1820">
    <property type="entry name" value="alpha/beta hydrolase"/>
    <property type="match status" value="1"/>
</dbReference>
<name>A0ABR2Y0N0_9PEZI</name>
<dbReference type="GO" id="GO:0016787">
    <property type="term" value="F:hydrolase activity"/>
    <property type="evidence" value="ECO:0007669"/>
    <property type="project" value="UniProtKB-KW"/>
</dbReference>
<reference evidence="2 3" key="1">
    <citation type="submission" date="2024-02" db="EMBL/GenBank/DDBJ databases">
        <title>First draft genome assembly of two strains of Seiridium cardinale.</title>
        <authorList>
            <person name="Emiliani G."/>
            <person name="Scali E."/>
        </authorList>
    </citation>
    <scope>NUCLEOTIDE SEQUENCE [LARGE SCALE GENOMIC DNA]</scope>
    <source>
        <strain evidence="2 3">BM-138-000479</strain>
    </source>
</reference>
<dbReference type="InterPro" id="IPR029058">
    <property type="entry name" value="AB_hydrolase_fold"/>
</dbReference>
<dbReference type="Proteomes" id="UP001465668">
    <property type="component" value="Unassembled WGS sequence"/>
</dbReference>
<comment type="caution">
    <text evidence="2">The sequence shown here is derived from an EMBL/GenBank/DDBJ whole genome shotgun (WGS) entry which is preliminary data.</text>
</comment>
<dbReference type="EMBL" id="JARVKM010000010">
    <property type="protein sequence ID" value="KAK9779480.1"/>
    <property type="molecule type" value="Genomic_DNA"/>
</dbReference>
<evidence type="ECO:0000313" key="3">
    <source>
        <dbReference type="Proteomes" id="UP001465668"/>
    </source>
</evidence>
<accession>A0ABR2Y0N0</accession>
<keyword evidence="3" id="KW-1185">Reference proteome</keyword>
<proteinExistence type="predicted"/>
<evidence type="ECO:0000256" key="1">
    <source>
        <dbReference type="ARBA" id="ARBA00022801"/>
    </source>
</evidence>
<dbReference type="Pfam" id="PF10340">
    <property type="entry name" value="Say1_Mug180"/>
    <property type="match status" value="1"/>
</dbReference>
<organism evidence="2 3">
    <name type="scientific">Seiridium cardinale</name>
    <dbReference type="NCBI Taxonomy" id="138064"/>
    <lineage>
        <taxon>Eukaryota</taxon>
        <taxon>Fungi</taxon>
        <taxon>Dikarya</taxon>
        <taxon>Ascomycota</taxon>
        <taxon>Pezizomycotina</taxon>
        <taxon>Sordariomycetes</taxon>
        <taxon>Xylariomycetidae</taxon>
        <taxon>Amphisphaeriales</taxon>
        <taxon>Sporocadaceae</taxon>
        <taxon>Seiridium</taxon>
    </lineage>
</organism>
<gene>
    <name evidence="2" type="ORF">SCAR479_03546</name>
</gene>
<dbReference type="InterPro" id="IPR019436">
    <property type="entry name" value="Say1-like"/>
</dbReference>
<dbReference type="PANTHER" id="PTHR48081">
    <property type="entry name" value="AB HYDROLASE SUPERFAMILY PROTEIN C4A8.06C"/>
    <property type="match status" value="1"/>
</dbReference>
<sequence length="401" mass="45193">MILGPISYLDCFVFCIFLAPQLLLRVGLFETLGVALQCLPFLLFQLPFEFLHERFLSSRTEQSPFVQVASPFEDFVIRCVRYAFAKIPPKVGRVFFSKPVALPFLRFRMLRHGILKKPVHWHEHVDKRFKGIWIIKDPLKKPDVCIYYAHGGGFSMGSSYFYLEFLLTWLGMLEESGFHNPAIFALEYTLVPDGTFPKQIHEAIAGYDHVVSMVGNASKICVSGDSAGATLLLSLLLHIADRGFDQSKMNESGAWQLPKPGMAAFISPWVTLISKKHQNTASDYLDGGNLHQYAREYVGKHARTDDPMISPGNCRDASWWKRACPEGGLYFAYGAEEVFASEIQSLVKFLEDGEMKVGSREEPGGIHAWPVAALFLANSIEDRQKGLRTIVRYIRESIPSS</sequence>
<dbReference type="SUPFAM" id="SSF53474">
    <property type="entry name" value="alpha/beta-Hydrolases"/>
    <property type="match status" value="1"/>
</dbReference>
<dbReference type="InterPro" id="IPR050300">
    <property type="entry name" value="GDXG_lipolytic_enzyme"/>
</dbReference>
<keyword evidence="1 2" id="KW-0378">Hydrolase</keyword>